<reference evidence="2 3" key="1">
    <citation type="submission" date="2020-08" db="EMBL/GenBank/DDBJ databases">
        <title>Genomic Encyclopedia of Type Strains, Phase IV (KMG-IV): sequencing the most valuable type-strain genomes for metagenomic binning, comparative biology and taxonomic classification.</title>
        <authorList>
            <person name="Goeker M."/>
        </authorList>
    </citation>
    <scope>NUCLEOTIDE SEQUENCE [LARGE SCALE GENOMIC DNA]</scope>
    <source>
        <strain evidence="2 3">DSM 4737</strain>
    </source>
</reference>
<feature type="signal peptide" evidence="1">
    <location>
        <begin position="1"/>
        <end position="19"/>
    </location>
</feature>
<dbReference type="EMBL" id="JACHOR010000001">
    <property type="protein sequence ID" value="MBB5744866.1"/>
    <property type="molecule type" value="Genomic_DNA"/>
</dbReference>
<evidence type="ECO:0000313" key="2">
    <source>
        <dbReference type="EMBL" id="MBB5744866.1"/>
    </source>
</evidence>
<keyword evidence="3" id="KW-1185">Reference proteome</keyword>
<name>A0A7W9FCX5_9CAUL</name>
<dbReference type="Pfam" id="PF18950">
    <property type="entry name" value="DUF5694"/>
    <property type="match status" value="1"/>
</dbReference>
<keyword evidence="1" id="KW-0732">Signal</keyword>
<dbReference type="RefSeq" id="WP_183211820.1">
    <property type="nucleotide sequence ID" value="NZ_JACHOR010000001.1"/>
</dbReference>
<proteinExistence type="predicted"/>
<gene>
    <name evidence="2" type="ORF">GGR13_000438</name>
</gene>
<organism evidence="2 3">
    <name type="scientific">Brevundimonas variabilis</name>
    <dbReference type="NCBI Taxonomy" id="74312"/>
    <lineage>
        <taxon>Bacteria</taxon>
        <taxon>Pseudomonadati</taxon>
        <taxon>Pseudomonadota</taxon>
        <taxon>Alphaproteobacteria</taxon>
        <taxon>Caulobacterales</taxon>
        <taxon>Caulobacteraceae</taxon>
        <taxon>Brevundimonas</taxon>
    </lineage>
</organism>
<dbReference type="InterPro" id="IPR043749">
    <property type="entry name" value="DUF5694"/>
</dbReference>
<evidence type="ECO:0008006" key="4">
    <source>
        <dbReference type="Google" id="ProtNLM"/>
    </source>
</evidence>
<sequence>MKSLIFAAMLTALPALALAQQPAPVSGTGPYAPAFDPASLRAGMSGPATRVMVMGTMHLANLSGFEPDLLSPVLDRLTGYQPDIIAIEAVSGQECDLFRRFPSRFAASTEGYCPSTDAAREATGLDVPEATARIDSLLKEWPDQPEPKDRRALAALFLAGGERTSALVNWLQLAPQDQIAADGLNDVLVEQLRSLARRQNENEQIAAVLAARLGLNRVHPMDDHTADAVAAGFDARVGKAVNEVWAQPNPTLVEMQDQPVDTPEGLLQTFRFNNLPSTQVGQAQAEMGGALAHASPEMSARKYVAWWEVRNQRMAANIRASFADRPGSRVLVLVGSSHKAYLDAYLAAISEVELVDPLDIL</sequence>
<dbReference type="Proteomes" id="UP000545037">
    <property type="component" value="Unassembled WGS sequence"/>
</dbReference>
<feature type="chain" id="PRO_5030718891" description="TraB/GumN family protein" evidence="1">
    <location>
        <begin position="20"/>
        <end position="361"/>
    </location>
</feature>
<evidence type="ECO:0000256" key="1">
    <source>
        <dbReference type="SAM" id="SignalP"/>
    </source>
</evidence>
<comment type="caution">
    <text evidence="2">The sequence shown here is derived from an EMBL/GenBank/DDBJ whole genome shotgun (WGS) entry which is preliminary data.</text>
</comment>
<evidence type="ECO:0000313" key="3">
    <source>
        <dbReference type="Proteomes" id="UP000545037"/>
    </source>
</evidence>
<protein>
    <recommendedName>
        <fullName evidence="4">TraB/GumN family protein</fullName>
    </recommendedName>
</protein>
<accession>A0A7W9FCX5</accession>
<dbReference type="AlphaFoldDB" id="A0A7W9FCX5"/>